<organism evidence="1 2">
    <name type="scientific">Aegilops tauschii subsp. strangulata</name>
    <name type="common">Goatgrass</name>
    <dbReference type="NCBI Taxonomy" id="200361"/>
    <lineage>
        <taxon>Eukaryota</taxon>
        <taxon>Viridiplantae</taxon>
        <taxon>Streptophyta</taxon>
        <taxon>Embryophyta</taxon>
        <taxon>Tracheophyta</taxon>
        <taxon>Spermatophyta</taxon>
        <taxon>Magnoliopsida</taxon>
        <taxon>Liliopsida</taxon>
        <taxon>Poales</taxon>
        <taxon>Poaceae</taxon>
        <taxon>BOP clade</taxon>
        <taxon>Pooideae</taxon>
        <taxon>Triticodae</taxon>
        <taxon>Triticeae</taxon>
        <taxon>Triticinae</taxon>
        <taxon>Aegilops</taxon>
    </lineage>
</organism>
<reference evidence="1" key="5">
    <citation type="journal article" date="2021" name="G3 (Bethesda)">
        <title>Aegilops tauschii genome assembly Aet v5.0 features greater sequence contiguity and improved annotation.</title>
        <authorList>
            <person name="Wang L."/>
            <person name="Zhu T."/>
            <person name="Rodriguez J.C."/>
            <person name="Deal K.R."/>
            <person name="Dubcovsky J."/>
            <person name="McGuire P.E."/>
            <person name="Lux T."/>
            <person name="Spannagl M."/>
            <person name="Mayer K.F.X."/>
            <person name="Baldrich P."/>
            <person name="Meyers B.C."/>
            <person name="Huo N."/>
            <person name="Gu Y.Q."/>
            <person name="Zhou H."/>
            <person name="Devos K.M."/>
            <person name="Bennetzen J.L."/>
            <person name="Unver T."/>
            <person name="Budak H."/>
            <person name="Gulick P.J."/>
            <person name="Galiba G."/>
            <person name="Kalapos B."/>
            <person name="Nelson D.R."/>
            <person name="Li P."/>
            <person name="You F.M."/>
            <person name="Luo M.C."/>
            <person name="Dvorak J."/>
        </authorList>
    </citation>
    <scope>NUCLEOTIDE SEQUENCE [LARGE SCALE GENOMIC DNA]</scope>
    <source>
        <strain evidence="1">cv. AL8/78</strain>
    </source>
</reference>
<evidence type="ECO:0000313" key="1">
    <source>
        <dbReference type="EnsemblPlants" id="AET6Gv20820000.2"/>
    </source>
</evidence>
<dbReference type="EnsemblPlants" id="AET6Gv20820000.2">
    <property type="protein sequence ID" value="AET6Gv20820000.2"/>
    <property type="gene ID" value="AET6Gv20820000"/>
</dbReference>
<dbReference type="Gramene" id="AET6Gv20820000.2">
    <property type="protein sequence ID" value="AET6Gv20820000.2"/>
    <property type="gene ID" value="AET6Gv20820000"/>
</dbReference>
<sequence length="59" mass="6152">GGIGVDGQRRFLSSPCSSSSSGVSISASVVNELLLMRADLSRLSSGVMAFRRPSYMLSA</sequence>
<dbReference type="Proteomes" id="UP000015105">
    <property type="component" value="Chromosome 6D"/>
</dbReference>
<name>A0A453PR08_AEGTS</name>
<evidence type="ECO:0000313" key="2">
    <source>
        <dbReference type="Proteomes" id="UP000015105"/>
    </source>
</evidence>
<reference evidence="1" key="3">
    <citation type="journal article" date="2017" name="Nature">
        <title>Genome sequence of the progenitor of the wheat D genome Aegilops tauschii.</title>
        <authorList>
            <person name="Luo M.C."/>
            <person name="Gu Y.Q."/>
            <person name="Puiu D."/>
            <person name="Wang H."/>
            <person name="Twardziok S.O."/>
            <person name="Deal K.R."/>
            <person name="Huo N."/>
            <person name="Zhu T."/>
            <person name="Wang L."/>
            <person name="Wang Y."/>
            <person name="McGuire P.E."/>
            <person name="Liu S."/>
            <person name="Long H."/>
            <person name="Ramasamy R.K."/>
            <person name="Rodriguez J.C."/>
            <person name="Van S.L."/>
            <person name="Yuan L."/>
            <person name="Wang Z."/>
            <person name="Xia Z."/>
            <person name="Xiao L."/>
            <person name="Anderson O.D."/>
            <person name="Ouyang S."/>
            <person name="Liang Y."/>
            <person name="Zimin A.V."/>
            <person name="Pertea G."/>
            <person name="Qi P."/>
            <person name="Bennetzen J.L."/>
            <person name="Dai X."/>
            <person name="Dawson M.W."/>
            <person name="Muller H.G."/>
            <person name="Kugler K."/>
            <person name="Rivarola-Duarte L."/>
            <person name="Spannagl M."/>
            <person name="Mayer K.F.X."/>
            <person name="Lu F.H."/>
            <person name="Bevan M.W."/>
            <person name="Leroy P."/>
            <person name="Li P."/>
            <person name="You F.M."/>
            <person name="Sun Q."/>
            <person name="Liu Z."/>
            <person name="Lyons E."/>
            <person name="Wicker T."/>
            <person name="Salzberg S.L."/>
            <person name="Devos K.M."/>
            <person name="Dvorak J."/>
        </authorList>
    </citation>
    <scope>NUCLEOTIDE SEQUENCE [LARGE SCALE GENOMIC DNA]</scope>
    <source>
        <strain evidence="1">cv. AL8/78</strain>
    </source>
</reference>
<protein>
    <submittedName>
        <fullName evidence="1">Uncharacterized protein</fullName>
    </submittedName>
</protein>
<reference evidence="2" key="2">
    <citation type="journal article" date="2017" name="Nat. Plants">
        <title>The Aegilops tauschii genome reveals multiple impacts of transposons.</title>
        <authorList>
            <person name="Zhao G."/>
            <person name="Zou C."/>
            <person name="Li K."/>
            <person name="Wang K."/>
            <person name="Li T."/>
            <person name="Gao L."/>
            <person name="Zhang X."/>
            <person name="Wang H."/>
            <person name="Yang Z."/>
            <person name="Liu X."/>
            <person name="Jiang W."/>
            <person name="Mao L."/>
            <person name="Kong X."/>
            <person name="Jiao Y."/>
            <person name="Jia J."/>
        </authorList>
    </citation>
    <scope>NUCLEOTIDE SEQUENCE [LARGE SCALE GENOMIC DNA]</scope>
    <source>
        <strain evidence="2">cv. AL8/78</strain>
    </source>
</reference>
<keyword evidence="2" id="KW-1185">Reference proteome</keyword>
<reference evidence="2" key="1">
    <citation type="journal article" date="2014" name="Science">
        <title>Ancient hybridizations among the ancestral genomes of bread wheat.</title>
        <authorList>
            <consortium name="International Wheat Genome Sequencing Consortium,"/>
            <person name="Marcussen T."/>
            <person name="Sandve S.R."/>
            <person name="Heier L."/>
            <person name="Spannagl M."/>
            <person name="Pfeifer M."/>
            <person name="Jakobsen K.S."/>
            <person name="Wulff B.B."/>
            <person name="Steuernagel B."/>
            <person name="Mayer K.F."/>
            <person name="Olsen O.A."/>
        </authorList>
    </citation>
    <scope>NUCLEOTIDE SEQUENCE [LARGE SCALE GENOMIC DNA]</scope>
    <source>
        <strain evidence="2">cv. AL8/78</strain>
    </source>
</reference>
<reference evidence="1" key="4">
    <citation type="submission" date="2019-03" db="UniProtKB">
        <authorList>
            <consortium name="EnsemblPlants"/>
        </authorList>
    </citation>
    <scope>IDENTIFICATION</scope>
</reference>
<proteinExistence type="predicted"/>
<dbReference type="AlphaFoldDB" id="A0A453PR08"/>
<accession>A0A453PR08</accession>